<dbReference type="InterPro" id="IPR023833">
    <property type="entry name" value="Signal_pept_SipW-depend-type"/>
</dbReference>
<gene>
    <name evidence="2" type="ORF">R3P93_20510</name>
</gene>
<feature type="transmembrane region" description="Helical" evidence="1">
    <location>
        <begin position="28"/>
        <end position="47"/>
    </location>
</feature>
<keyword evidence="1" id="KW-0472">Membrane</keyword>
<comment type="caution">
    <text evidence="2">The sequence shown here is derived from an EMBL/GenBank/DDBJ whole genome shotgun (WGS) entry which is preliminary data.</text>
</comment>
<evidence type="ECO:0000256" key="1">
    <source>
        <dbReference type="SAM" id="Phobius"/>
    </source>
</evidence>
<organism evidence="2 3">
    <name type="scientific">Rhodococcus cerastii</name>
    <dbReference type="NCBI Taxonomy" id="908616"/>
    <lineage>
        <taxon>Bacteria</taxon>
        <taxon>Bacillati</taxon>
        <taxon>Actinomycetota</taxon>
        <taxon>Actinomycetes</taxon>
        <taxon>Mycobacteriales</taxon>
        <taxon>Nocardiaceae</taxon>
        <taxon>Rhodococcus</taxon>
    </lineage>
</organism>
<dbReference type="RefSeq" id="WP_094687843.1">
    <property type="nucleotide sequence ID" value="NZ_JAWLKF010000014.1"/>
</dbReference>
<accession>A0ABU4D6N6</accession>
<dbReference type="Proteomes" id="UP001186104">
    <property type="component" value="Unassembled WGS sequence"/>
</dbReference>
<proteinExistence type="predicted"/>
<evidence type="ECO:0000313" key="2">
    <source>
        <dbReference type="EMBL" id="MDV6304952.1"/>
    </source>
</evidence>
<name>A0ABU4D6N6_9NOCA</name>
<evidence type="ECO:0000313" key="3">
    <source>
        <dbReference type="Proteomes" id="UP001186104"/>
    </source>
</evidence>
<keyword evidence="3" id="KW-1185">Reference proteome</keyword>
<dbReference type="EMBL" id="JAWLKF010000014">
    <property type="protein sequence ID" value="MDV6304952.1"/>
    <property type="molecule type" value="Genomic_DNA"/>
</dbReference>
<dbReference type="NCBIfam" id="TIGR04088">
    <property type="entry name" value="cognate_SipW"/>
    <property type="match status" value="1"/>
</dbReference>
<reference evidence="2 3" key="1">
    <citation type="submission" date="2023-10" db="EMBL/GenBank/DDBJ databases">
        <title>Development of a sustainable strategy for remediation of hydrocarbon-contaminated territories based on the waste exchange concept.</title>
        <authorList>
            <person name="Krivoruchko A."/>
        </authorList>
    </citation>
    <scope>NUCLEOTIDE SEQUENCE [LARGE SCALE GENOMIC DNA]</scope>
    <source>
        <strain evidence="2 3">IEGM 1327</strain>
    </source>
</reference>
<sequence length="210" mass="20888">MSRHSGTAGARSVLRRIGSALISARARAIMSIGIVLGLGAVGTLAAWSDTATATSGVFTTGRLDIKVGDPAVDNNPPAFTTTLANPAIWPGDTVAAGLLVTNDVGSVANSYTISVLASNATLGNLLNSSVHSGPPVSGVCTGSPISTVTGLGTSKVFPGLNRSLIARPTEAVIAGQTDQLCISVTMPAGTAQPNPVATGTITYTITATST</sequence>
<protein>
    <submittedName>
        <fullName evidence="2">SipW-dependent-type signal peptide-containing protein</fullName>
    </submittedName>
</protein>
<keyword evidence="1" id="KW-1133">Transmembrane helix</keyword>
<keyword evidence="1" id="KW-0812">Transmembrane</keyword>